<accession>W4IG82</accession>
<evidence type="ECO:0000313" key="3">
    <source>
        <dbReference type="Proteomes" id="UP000019114"/>
    </source>
</evidence>
<dbReference type="AlphaFoldDB" id="W4IG82"/>
<reference evidence="2 3" key="1">
    <citation type="submission" date="2013-02" db="EMBL/GenBank/DDBJ databases">
        <title>The Genome Annotation of Plasmodium falciparum NF135/5.C10.</title>
        <authorList>
            <consortium name="The Broad Institute Genome Sequencing Platform"/>
            <consortium name="The Broad Institute Genome Sequencing Center for Infectious Disease"/>
            <person name="Neafsey D."/>
            <person name="Hoffman S."/>
            <person name="Volkman S."/>
            <person name="Rosenthal P."/>
            <person name="Walker B."/>
            <person name="Young S.K."/>
            <person name="Zeng Q."/>
            <person name="Gargeya S."/>
            <person name="Fitzgerald M."/>
            <person name="Haas B."/>
            <person name="Abouelleil A."/>
            <person name="Allen A.W."/>
            <person name="Alvarado L."/>
            <person name="Arachchi H.M."/>
            <person name="Berlin A.M."/>
            <person name="Chapman S.B."/>
            <person name="Gainer-Dewar J."/>
            <person name="Goldberg J."/>
            <person name="Griggs A."/>
            <person name="Gujja S."/>
            <person name="Hansen M."/>
            <person name="Howarth C."/>
            <person name="Imamovic A."/>
            <person name="Ireland A."/>
            <person name="Larimer J."/>
            <person name="McCowan C."/>
            <person name="Murphy C."/>
            <person name="Pearson M."/>
            <person name="Poon T.W."/>
            <person name="Priest M."/>
            <person name="Roberts A."/>
            <person name="Saif S."/>
            <person name="Shea T."/>
            <person name="Sisk P."/>
            <person name="Sykes S."/>
            <person name="Wortman J."/>
            <person name="Nusbaum C."/>
            <person name="Birren B."/>
        </authorList>
    </citation>
    <scope>NUCLEOTIDE SEQUENCE [LARGE SCALE GENOMIC DNA]</scope>
    <source>
        <strain evidence="2 3">NF135/5.C10</strain>
    </source>
</reference>
<keyword evidence="1" id="KW-0732">Signal</keyword>
<evidence type="ECO:0008006" key="4">
    <source>
        <dbReference type="Google" id="ProtNLM"/>
    </source>
</evidence>
<dbReference type="CDD" id="cd23279">
    <property type="entry name" value="beta-trefoil_MIR_SDF2-like"/>
    <property type="match status" value="1"/>
</dbReference>
<protein>
    <recommendedName>
        <fullName evidence="4">Dolichyl-phosphate-mannose protein mannosyltransferase</fullName>
    </recommendedName>
</protein>
<reference evidence="2 3" key="2">
    <citation type="submission" date="2013-02" db="EMBL/GenBank/DDBJ databases">
        <title>The Genome Sequence of Plasmodium falciparum NF135/5.C10.</title>
        <authorList>
            <consortium name="The Broad Institute Genome Sequencing Platform"/>
            <consortium name="The Broad Institute Genome Sequencing Center for Infectious Disease"/>
            <person name="Neafsey D."/>
            <person name="Cheeseman I."/>
            <person name="Volkman S."/>
            <person name="Adams J."/>
            <person name="Walker B."/>
            <person name="Young S.K."/>
            <person name="Zeng Q."/>
            <person name="Gargeya S."/>
            <person name="Fitzgerald M."/>
            <person name="Haas B."/>
            <person name="Abouelleil A."/>
            <person name="Alvarado L."/>
            <person name="Arachchi H.M."/>
            <person name="Berlin A.M."/>
            <person name="Chapman S.B."/>
            <person name="Dewar J."/>
            <person name="Goldberg J."/>
            <person name="Griggs A."/>
            <person name="Gujja S."/>
            <person name="Hansen M."/>
            <person name="Howarth C."/>
            <person name="Imamovic A."/>
            <person name="Larimer J."/>
            <person name="McCowan C."/>
            <person name="Murphy C."/>
            <person name="Neiman D."/>
            <person name="Pearson M."/>
            <person name="Priest M."/>
            <person name="Roberts A."/>
            <person name="Saif S."/>
            <person name="Shea T."/>
            <person name="Sisk P."/>
            <person name="Sykes S."/>
            <person name="Wortman J."/>
            <person name="Nusbaum C."/>
            <person name="Birren B."/>
        </authorList>
    </citation>
    <scope>NUCLEOTIDE SEQUENCE [LARGE SCALE GENOMIC DNA]</scope>
    <source>
        <strain evidence="2 3">NF135/5.C10</strain>
    </source>
</reference>
<evidence type="ECO:0000256" key="1">
    <source>
        <dbReference type="SAM" id="SignalP"/>
    </source>
</evidence>
<dbReference type="PANTHER" id="PTHR46809">
    <property type="entry name" value="STROMAL CELL-DERIVED FACTOR 2-LIKE PROTEIN"/>
    <property type="match status" value="1"/>
</dbReference>
<proteinExistence type="predicted"/>
<name>W4IG82_PLAFA</name>
<dbReference type="PANTHER" id="PTHR46809:SF2">
    <property type="entry name" value="GH21273P"/>
    <property type="match status" value="1"/>
</dbReference>
<feature type="signal peptide" evidence="1">
    <location>
        <begin position="1"/>
        <end position="22"/>
    </location>
</feature>
<dbReference type="SUPFAM" id="SSF82109">
    <property type="entry name" value="MIR domain"/>
    <property type="match status" value="1"/>
</dbReference>
<sequence>MINNNLFVFFLLSFFLSKICTCLYVTDGSSIILENIGTKYKLFSTDMKWGTGSGNQLVTAVTTNKNEDDLLWTVSLYEEEKSVTGRKINCDEIVTLKHVKSNGYLIGSKHDSILSNNYELSVHKDNESGKFQVVCEKKKNTSYWEIGENVYLKNINQNGYLSTSKSYEFNQYNCHNCPIMYHLEACILKYSYPRDDQKWRAKSGVIIANFSDDKNDKAYQKFIKKHMNGIQANVVIKPKYVLCVKTNVEKVIIRTSSNEYKESVCNYFVFIYYTSKMKAPVLEDNFINNVDKINMDNIYISIAKTEGESSKDMYAEAVVHTLIYKNMENNNFKNKIILRILQLVNNYENKLNPDIYINTKNYKIIDLHYIPKTKHSLNSHCVNENIKKEDNNTQSIDESDIKFFNLLNQKQNKNKNHHDHDQNKNKKEIKILQENKELLNHIESVKTTKKENDETNNIHNFIPKQIKSYHHTIIDR</sequence>
<dbReference type="OrthoDB" id="5588846at2759"/>
<organism evidence="2 3">
    <name type="scientific">Plasmodium falciparum NF135/5.C10</name>
    <dbReference type="NCBI Taxonomy" id="1036726"/>
    <lineage>
        <taxon>Eukaryota</taxon>
        <taxon>Sar</taxon>
        <taxon>Alveolata</taxon>
        <taxon>Apicomplexa</taxon>
        <taxon>Aconoidasida</taxon>
        <taxon>Haemosporida</taxon>
        <taxon>Plasmodiidae</taxon>
        <taxon>Plasmodium</taxon>
        <taxon>Plasmodium (Laverania)</taxon>
    </lineage>
</organism>
<gene>
    <name evidence="2" type="ORF">PFNF135_02943</name>
</gene>
<dbReference type="EMBL" id="KI926048">
    <property type="protein sequence ID" value="ETW42671.1"/>
    <property type="molecule type" value="Genomic_DNA"/>
</dbReference>
<dbReference type="Gene3D" id="2.80.10.50">
    <property type="match status" value="1"/>
</dbReference>
<dbReference type="InterPro" id="IPR036300">
    <property type="entry name" value="MIR_dom_sf"/>
</dbReference>
<feature type="chain" id="PRO_5004842795" description="Dolichyl-phosphate-mannose protein mannosyltransferase" evidence="1">
    <location>
        <begin position="23"/>
        <end position="476"/>
    </location>
</feature>
<dbReference type="Proteomes" id="UP000019114">
    <property type="component" value="Unassembled WGS sequence"/>
</dbReference>
<evidence type="ECO:0000313" key="2">
    <source>
        <dbReference type="EMBL" id="ETW42671.1"/>
    </source>
</evidence>